<reference evidence="3" key="1">
    <citation type="submission" date="2024-04" db="EMBL/GenBank/DDBJ databases">
        <title>Salinicola lusitanus LLJ914,a marine bacterium isolated from the Okinawa Trough.</title>
        <authorList>
            <person name="Li J."/>
        </authorList>
    </citation>
    <scope>NUCLEOTIDE SEQUENCE [LARGE SCALE GENOMIC DNA]</scope>
</reference>
<accession>A0AAW0N6J7</accession>
<protein>
    <submittedName>
        <fullName evidence="2">Uncharacterized protein</fullName>
    </submittedName>
</protein>
<proteinExistence type="predicted"/>
<sequence length="232" mass="25549">MVRSLLPMVCTELPCVRLSFSSPNGSEDEELNNNLVFLPENIFTHLSSLKNLRLQNSSIISLQNGTLKVPPLQNLDLRDNNLRQLSTSTMSEISRKPGLHEGLAGAGCLQANVSTETITHRVLHVHINKVSVPDHALSYAWQSSHVPNQDGSELTGPQPLGAGPCSSDAPGTEKHREQEATTMWRLRQRDECNLTRESLSSEGCVGMGHSGSGLLHQQRPLYPQATINWNSW</sequence>
<dbReference type="Gene3D" id="3.80.10.10">
    <property type="entry name" value="Ribonuclease Inhibitor"/>
    <property type="match status" value="1"/>
</dbReference>
<evidence type="ECO:0000256" key="1">
    <source>
        <dbReference type="SAM" id="MobiDB-lite"/>
    </source>
</evidence>
<dbReference type="EMBL" id="JBBPFD010000019">
    <property type="protein sequence ID" value="KAK7886468.1"/>
    <property type="molecule type" value="Genomic_DNA"/>
</dbReference>
<evidence type="ECO:0000313" key="2">
    <source>
        <dbReference type="EMBL" id="KAK7886468.1"/>
    </source>
</evidence>
<keyword evidence="3" id="KW-1185">Reference proteome</keyword>
<name>A0AAW0N6J7_9GOBI</name>
<dbReference type="InterPro" id="IPR032675">
    <property type="entry name" value="LRR_dom_sf"/>
</dbReference>
<organism evidence="2 3">
    <name type="scientific">Mugilogobius chulae</name>
    <name type="common">yellowstripe goby</name>
    <dbReference type="NCBI Taxonomy" id="88201"/>
    <lineage>
        <taxon>Eukaryota</taxon>
        <taxon>Metazoa</taxon>
        <taxon>Chordata</taxon>
        <taxon>Craniata</taxon>
        <taxon>Vertebrata</taxon>
        <taxon>Euteleostomi</taxon>
        <taxon>Actinopterygii</taxon>
        <taxon>Neopterygii</taxon>
        <taxon>Teleostei</taxon>
        <taxon>Neoteleostei</taxon>
        <taxon>Acanthomorphata</taxon>
        <taxon>Gobiaria</taxon>
        <taxon>Gobiiformes</taxon>
        <taxon>Gobioidei</taxon>
        <taxon>Gobiidae</taxon>
        <taxon>Gobionellinae</taxon>
        <taxon>Mugilogobius</taxon>
    </lineage>
</organism>
<feature type="region of interest" description="Disordered" evidence="1">
    <location>
        <begin position="146"/>
        <end position="182"/>
    </location>
</feature>
<evidence type="ECO:0000313" key="3">
    <source>
        <dbReference type="Proteomes" id="UP001460270"/>
    </source>
</evidence>
<dbReference type="AlphaFoldDB" id="A0AAW0N6J7"/>
<gene>
    <name evidence="2" type="ORF">WMY93_026089</name>
</gene>
<dbReference type="SUPFAM" id="SSF52058">
    <property type="entry name" value="L domain-like"/>
    <property type="match status" value="1"/>
</dbReference>
<dbReference type="Proteomes" id="UP001460270">
    <property type="component" value="Unassembled WGS sequence"/>
</dbReference>
<comment type="caution">
    <text evidence="2">The sequence shown here is derived from an EMBL/GenBank/DDBJ whole genome shotgun (WGS) entry which is preliminary data.</text>
</comment>